<keyword evidence="3" id="KW-0547">Nucleotide-binding</keyword>
<keyword evidence="2" id="KW-0436">Ligase</keyword>
<dbReference type="GO" id="GO:0005524">
    <property type="term" value="F:ATP binding"/>
    <property type="evidence" value="ECO:0007669"/>
    <property type="project" value="UniProtKB-KW"/>
</dbReference>
<dbReference type="Gene3D" id="3.90.190.20">
    <property type="entry name" value="Mur ligase, C-terminal domain"/>
    <property type="match status" value="1"/>
</dbReference>
<keyword evidence="1" id="KW-0963">Cytoplasm</keyword>
<proteinExistence type="predicted"/>
<evidence type="ECO:0000256" key="2">
    <source>
        <dbReference type="ARBA" id="ARBA00022598"/>
    </source>
</evidence>
<dbReference type="InterPro" id="IPR036615">
    <property type="entry name" value="Mur_ligase_C_dom_sf"/>
</dbReference>
<dbReference type="GO" id="GO:0008360">
    <property type="term" value="P:regulation of cell shape"/>
    <property type="evidence" value="ECO:0007669"/>
    <property type="project" value="InterPro"/>
</dbReference>
<evidence type="ECO:0000313" key="6">
    <source>
        <dbReference type="Proteomes" id="UP000679129"/>
    </source>
</evidence>
<protein>
    <submittedName>
        <fullName evidence="5">UDP-N-acetylmuramoyl-L-alanyl-D-glutamate synthetase</fullName>
    </submittedName>
</protein>
<dbReference type="KEGG" id="mnd:KOY48_01540"/>
<dbReference type="Proteomes" id="UP000679129">
    <property type="component" value="Chromosome"/>
</dbReference>
<name>A0A8F1SBN8_9BACT</name>
<dbReference type="PANTHER" id="PTHR43692">
    <property type="entry name" value="UDP-N-ACETYLMURAMOYLALANINE--D-GLUTAMATE LIGASE"/>
    <property type="match status" value="1"/>
</dbReference>
<dbReference type="GO" id="GO:0051301">
    <property type="term" value="P:cell division"/>
    <property type="evidence" value="ECO:0007669"/>
    <property type="project" value="InterPro"/>
</dbReference>
<accession>A0A8F1SBN8</accession>
<dbReference type="EMBL" id="CP076460">
    <property type="protein sequence ID" value="QWQ32749.1"/>
    <property type="molecule type" value="Genomic_DNA"/>
</dbReference>
<evidence type="ECO:0000313" key="5">
    <source>
        <dbReference type="EMBL" id="QWQ32749.1"/>
    </source>
</evidence>
<reference evidence="5" key="1">
    <citation type="submission" date="2021-06" db="EMBL/GenBank/DDBJ databases">
        <title>An adapted protocol for Saccharibacteria cultivation: two new species join this phylum of Candidate Phyla Radiations.</title>
        <authorList>
            <person name="Ibrahim A."/>
            <person name="Maatouk M."/>
            <person name="Zgheib R."/>
            <person name="Haddad G."/>
            <person name="Bou Khalil J."/>
            <person name="Raoult D."/>
            <person name="Bittar F."/>
        </authorList>
    </citation>
    <scope>NUCLEOTIDE SEQUENCE</scope>
    <source>
        <strain evidence="5">IHU1</strain>
    </source>
</reference>
<evidence type="ECO:0000256" key="1">
    <source>
        <dbReference type="ARBA" id="ARBA00022490"/>
    </source>
</evidence>
<dbReference type="PANTHER" id="PTHR43692:SF1">
    <property type="entry name" value="UDP-N-ACETYLMURAMOYLALANINE--D-GLUTAMATE LIGASE"/>
    <property type="match status" value="1"/>
</dbReference>
<organism evidence="5 6">
    <name type="scientific">Candidatus Minimicrobia naudis</name>
    <dbReference type="NCBI Taxonomy" id="2841263"/>
    <lineage>
        <taxon>Bacteria</taxon>
        <taxon>Candidatus Saccharimonadota</taxon>
        <taxon>Candidatus Saccharimonadota incertae sedis</taxon>
        <taxon>Candidatus Minimicrobia</taxon>
    </lineage>
</organism>
<keyword evidence="6" id="KW-1185">Reference proteome</keyword>
<dbReference type="InterPro" id="IPR005762">
    <property type="entry name" value="MurD"/>
</dbReference>
<dbReference type="SUPFAM" id="SSF53244">
    <property type="entry name" value="MurD-like peptide ligases, peptide-binding domain"/>
    <property type="match status" value="1"/>
</dbReference>
<dbReference type="GO" id="GO:0008764">
    <property type="term" value="F:UDP-N-acetylmuramoylalanine-D-glutamate ligase activity"/>
    <property type="evidence" value="ECO:0007669"/>
    <property type="project" value="InterPro"/>
</dbReference>
<evidence type="ECO:0000256" key="3">
    <source>
        <dbReference type="ARBA" id="ARBA00022741"/>
    </source>
</evidence>
<dbReference type="GO" id="GO:0005737">
    <property type="term" value="C:cytoplasm"/>
    <property type="evidence" value="ECO:0007669"/>
    <property type="project" value="InterPro"/>
</dbReference>
<sequence length="55" mass="5911">MIQLNMAGMKEVAKSAKNKAQSGDVVILSPAAASFDMFKSYSDRGEQFVAAVEEL</sequence>
<gene>
    <name evidence="5" type="ORF">KOY48_01540</name>
</gene>
<dbReference type="AlphaFoldDB" id="A0A8F1SBN8"/>
<keyword evidence="4" id="KW-0067">ATP-binding</keyword>
<evidence type="ECO:0000256" key="4">
    <source>
        <dbReference type="ARBA" id="ARBA00022840"/>
    </source>
</evidence>